<gene>
    <name evidence="2" type="ORF">BECKMB1821G_GA0114241_102444</name>
    <name evidence="4" type="ORF">BECKMB1821H_GA0114242_102144</name>
    <name evidence="3" type="ORF">BECKMB1821I_GA0114274_102143</name>
</gene>
<evidence type="ECO:0000313" key="4">
    <source>
        <dbReference type="EMBL" id="VFK75410.1"/>
    </source>
</evidence>
<evidence type="ECO:0000313" key="3">
    <source>
        <dbReference type="EMBL" id="VFK31236.1"/>
    </source>
</evidence>
<dbReference type="PANTHER" id="PTHR39639:SF1">
    <property type="entry name" value="DUF262 DOMAIN-CONTAINING PROTEIN"/>
    <property type="match status" value="1"/>
</dbReference>
<evidence type="ECO:0000259" key="1">
    <source>
        <dbReference type="Pfam" id="PF03235"/>
    </source>
</evidence>
<dbReference type="InterPro" id="IPR038461">
    <property type="entry name" value="Schlafen_AlbA_2_dom_sf"/>
</dbReference>
<organism evidence="3">
    <name type="scientific">Candidatus Kentrum sp. MB</name>
    <dbReference type="NCBI Taxonomy" id="2138164"/>
    <lineage>
        <taxon>Bacteria</taxon>
        <taxon>Pseudomonadati</taxon>
        <taxon>Pseudomonadota</taxon>
        <taxon>Gammaproteobacteria</taxon>
        <taxon>Candidatus Kentrum</taxon>
    </lineage>
</organism>
<accession>A0A450XPM6</accession>
<reference evidence="3" key="1">
    <citation type="submission" date="2019-02" db="EMBL/GenBank/DDBJ databases">
        <authorList>
            <person name="Gruber-Vodicka R. H."/>
            <person name="Seah K. B. B."/>
        </authorList>
    </citation>
    <scope>NUCLEOTIDE SEQUENCE</scope>
    <source>
        <strain evidence="2">BECK_BZ197</strain>
        <strain evidence="4">BECK_BZ198</strain>
        <strain evidence="3">BECK_BZ199</strain>
    </source>
</reference>
<dbReference type="Gene3D" id="3.30.950.30">
    <property type="entry name" value="Schlafen, AAA domain"/>
    <property type="match status" value="1"/>
</dbReference>
<dbReference type="EMBL" id="CAADFO010000024">
    <property type="protein sequence ID" value="VFK26977.1"/>
    <property type="molecule type" value="Genomic_DNA"/>
</dbReference>
<name>A0A450XPM6_9GAMM</name>
<evidence type="ECO:0000313" key="2">
    <source>
        <dbReference type="EMBL" id="VFK26977.1"/>
    </source>
</evidence>
<dbReference type="EMBL" id="CAADFQ010000021">
    <property type="protein sequence ID" value="VFK31236.1"/>
    <property type="molecule type" value="Genomic_DNA"/>
</dbReference>
<dbReference type="EMBL" id="CAADGH010000021">
    <property type="protein sequence ID" value="VFK75410.1"/>
    <property type="molecule type" value="Genomic_DNA"/>
</dbReference>
<dbReference type="PANTHER" id="PTHR39639">
    <property type="entry name" value="CHROMOSOME 16, WHOLE GENOME SHOTGUN SEQUENCE"/>
    <property type="match status" value="1"/>
</dbReference>
<protein>
    <recommendedName>
        <fullName evidence="1">GmrSD restriction endonucleases N-terminal domain-containing protein</fullName>
    </recommendedName>
</protein>
<dbReference type="AlphaFoldDB" id="A0A450XPM6"/>
<feature type="domain" description="GmrSD restriction endonucleases N-terminal" evidence="1">
    <location>
        <begin position="62"/>
        <end position="215"/>
    </location>
</feature>
<dbReference type="InterPro" id="IPR004919">
    <property type="entry name" value="GmrSD_N"/>
</dbReference>
<proteinExistence type="predicted"/>
<sequence>MPCRFEVKLRQEFYVAHQASAFKIVDKKHYLGTMEHPPATITYIKRNFMATTPRGMTVIEAYRSYREGLFIVNRTYQRKLVWTLEEKIRFIDSILRQYPTPLILLLQNGGGKYEIIDGMQRLNAIFSFIENAYPLTDGRYFNVDEFLTARNMEKDGVFTSEESAPKLSGPECATILDYQLAVTIFSVADESNVTDIFGRINSGGKQLSHQEQRQAGVVTGFATFVRKLGSELRGDTSAEKINLAEMPMISIDAPSFKLDYGVQADQTFWCKQGILRTRELRDSHDEQVIADLTASILLDRFAASRERFDEAYDATTELHKDLNNRLAAYPAKLLQDQLKSTFSVLTETIEAVNPAPNTFRKYVNPFARGNPVRTPFYAVFMAFFQLIIQDRKAPGDSIAILDSLKGLAQKLDAASHHTKSEDRKRNIDLTVGLIQKYFVSKEPPLLSHGQGLAIDFENSLRRSKIETPRYEFKQGLYSLASDRTKNNALIPRLAEIACSIANIAPATDGYIYLGVADNSKDANRVKELDGVAPVQVGDTHVVGVEREALLTKQTIEEYVRGIMDQFRRTELSEPLKSALLSKIDTIQYRGLSIIRISVPGQNQISWVGEKSFVREGSETKEATPRQIFAITERFNHKSV</sequence>
<dbReference type="Pfam" id="PF03235">
    <property type="entry name" value="GmrSD_N"/>
    <property type="match status" value="1"/>
</dbReference>